<protein>
    <recommendedName>
        <fullName evidence="1">Reverse transcriptase Ty1/copia-type domain-containing protein</fullName>
    </recommendedName>
</protein>
<name>A0A1V6QYN9_9EURO</name>
<dbReference type="AlphaFoldDB" id="A0A1V6QYN9"/>
<evidence type="ECO:0000313" key="3">
    <source>
        <dbReference type="Proteomes" id="UP000191518"/>
    </source>
</evidence>
<dbReference type="SUPFAM" id="SSF56672">
    <property type="entry name" value="DNA/RNA polymerases"/>
    <property type="match status" value="1"/>
</dbReference>
<gene>
    <name evidence="2" type="ORF">PENVUL_c145G09383</name>
</gene>
<dbReference type="Pfam" id="PF07727">
    <property type="entry name" value="RVT_2"/>
    <property type="match status" value="1"/>
</dbReference>
<feature type="domain" description="Reverse transcriptase Ty1/copia-type" evidence="1">
    <location>
        <begin position="70"/>
        <end position="153"/>
    </location>
</feature>
<dbReference type="Proteomes" id="UP000191518">
    <property type="component" value="Unassembled WGS sequence"/>
</dbReference>
<evidence type="ECO:0000313" key="2">
    <source>
        <dbReference type="EMBL" id="OQD94305.1"/>
    </source>
</evidence>
<organism evidence="2 3">
    <name type="scientific">Penicillium vulpinum</name>
    <dbReference type="NCBI Taxonomy" id="29845"/>
    <lineage>
        <taxon>Eukaryota</taxon>
        <taxon>Fungi</taxon>
        <taxon>Dikarya</taxon>
        <taxon>Ascomycota</taxon>
        <taxon>Pezizomycotina</taxon>
        <taxon>Eurotiomycetes</taxon>
        <taxon>Eurotiomycetidae</taxon>
        <taxon>Eurotiales</taxon>
        <taxon>Aspergillaceae</taxon>
        <taxon>Penicillium</taxon>
    </lineage>
</organism>
<comment type="caution">
    <text evidence="2">The sequence shown here is derived from an EMBL/GenBank/DDBJ whole genome shotgun (WGS) entry which is preliminary data.</text>
</comment>
<accession>A0A1V6QYN9</accession>
<reference evidence="3" key="1">
    <citation type="journal article" date="2017" name="Nat. Microbiol.">
        <title>Global analysis of biosynthetic gene clusters reveals vast potential of secondary metabolite production in Penicillium species.</title>
        <authorList>
            <person name="Nielsen J.C."/>
            <person name="Grijseels S."/>
            <person name="Prigent S."/>
            <person name="Ji B."/>
            <person name="Dainat J."/>
            <person name="Nielsen K.F."/>
            <person name="Frisvad J.C."/>
            <person name="Workman M."/>
            <person name="Nielsen J."/>
        </authorList>
    </citation>
    <scope>NUCLEOTIDE SEQUENCE [LARGE SCALE GENOMIC DNA]</scope>
    <source>
        <strain evidence="3">IBT 29486</strain>
    </source>
</reference>
<evidence type="ECO:0000259" key="1">
    <source>
        <dbReference type="Pfam" id="PF07727"/>
    </source>
</evidence>
<sequence length="245" mass="28184">MSFKIFVAIAAAEGWFLHYIDIMTAFLYAELKEPIEIELPEGQREEHPDQIGLLMKTIYGLKQSPREWTNSLYVIVYIDDLLVLSSSEEEIQVFKDTVSKHFDTTDKGVLERYLAINVFYKDNSIYLSQSDYIDKILTRFGLENCKPVHTPIDKKQALIPFDGTTTKLQIKEFQTKIGTLIWLMVSTRPDISFVVIKLARHTTNPSEAHFQALKRVFRYLTGSKYLAISFSRDTSQSLSGYCDAD</sequence>
<dbReference type="InterPro" id="IPR043502">
    <property type="entry name" value="DNA/RNA_pol_sf"/>
</dbReference>
<dbReference type="EMBL" id="MDYP01000144">
    <property type="protein sequence ID" value="OQD94305.1"/>
    <property type="molecule type" value="Genomic_DNA"/>
</dbReference>
<dbReference type="PANTHER" id="PTHR11439">
    <property type="entry name" value="GAG-POL-RELATED RETROTRANSPOSON"/>
    <property type="match status" value="1"/>
</dbReference>
<proteinExistence type="predicted"/>
<keyword evidence="3" id="KW-1185">Reference proteome</keyword>
<dbReference type="STRING" id="29845.A0A1V6QYN9"/>
<dbReference type="PANTHER" id="PTHR11439:SF483">
    <property type="entry name" value="PEPTIDE SYNTHASE GLIP-LIKE, PUTATIVE (AFU_ORTHOLOGUE AFUA_3G12920)-RELATED"/>
    <property type="match status" value="1"/>
</dbReference>
<dbReference type="InterPro" id="IPR013103">
    <property type="entry name" value="RVT_2"/>
</dbReference>